<dbReference type="OrthoDB" id="5521004at2"/>
<reference evidence="2 3" key="1">
    <citation type="submission" date="2014-08" db="EMBL/GenBank/DDBJ databases">
        <title>Complete genome sequence of Corynebacterium phocae M408/89/1(T)(=DSM 44612(T)), isolated from the common seal (Phoca vitulina).</title>
        <authorList>
            <person name="Ruckert C."/>
            <person name="Albersmeier A."/>
            <person name="Winkler A."/>
            <person name="Kalinowski J."/>
        </authorList>
    </citation>
    <scope>NUCLEOTIDE SEQUENCE [LARGE SCALE GENOMIC DNA]</scope>
    <source>
        <strain evidence="2 3">M408/89/1</strain>
    </source>
</reference>
<evidence type="ECO:0000259" key="1">
    <source>
        <dbReference type="PROSITE" id="PS50943"/>
    </source>
</evidence>
<dbReference type="EMBL" id="CP009249">
    <property type="protein sequence ID" value="APT93149.1"/>
    <property type="molecule type" value="Genomic_DNA"/>
</dbReference>
<dbReference type="InterPro" id="IPR001387">
    <property type="entry name" value="Cro/C1-type_HTH"/>
</dbReference>
<dbReference type="RefSeq" id="WP_075735399.1">
    <property type="nucleotide sequence ID" value="NZ_CP009249.1"/>
</dbReference>
<dbReference type="Pfam" id="PF01381">
    <property type="entry name" value="HTH_3"/>
    <property type="match status" value="1"/>
</dbReference>
<dbReference type="PROSITE" id="PS50943">
    <property type="entry name" value="HTH_CROC1"/>
    <property type="match status" value="1"/>
</dbReference>
<sequence length="71" mass="7895">METNEIGHFAKQQRKQLGLPQQDLADLAEVSDRFVREFKTGRPTVHLDKAVMVLSVLGYDLVPALPNTGGF</sequence>
<gene>
    <name evidence="2" type="ORF">CPHO_09900</name>
</gene>
<dbReference type="STRING" id="161895.CPHO_09900"/>
<feature type="domain" description="HTH cro/C1-type" evidence="1">
    <location>
        <begin position="11"/>
        <end position="64"/>
    </location>
</feature>
<dbReference type="AlphaFoldDB" id="A0A1L7D4S9"/>
<protein>
    <recommendedName>
        <fullName evidence="1">HTH cro/C1-type domain-containing protein</fullName>
    </recommendedName>
</protein>
<keyword evidence="3" id="KW-1185">Reference proteome</keyword>
<evidence type="ECO:0000313" key="2">
    <source>
        <dbReference type="EMBL" id="APT93149.1"/>
    </source>
</evidence>
<dbReference type="InterPro" id="IPR010982">
    <property type="entry name" value="Lambda_DNA-bd_dom_sf"/>
</dbReference>
<organism evidence="2 3">
    <name type="scientific">Corynebacterium phocae</name>
    <dbReference type="NCBI Taxonomy" id="161895"/>
    <lineage>
        <taxon>Bacteria</taxon>
        <taxon>Bacillati</taxon>
        <taxon>Actinomycetota</taxon>
        <taxon>Actinomycetes</taxon>
        <taxon>Mycobacteriales</taxon>
        <taxon>Corynebacteriaceae</taxon>
        <taxon>Corynebacterium</taxon>
    </lineage>
</organism>
<dbReference type="GO" id="GO:0003677">
    <property type="term" value="F:DNA binding"/>
    <property type="evidence" value="ECO:0007669"/>
    <property type="project" value="InterPro"/>
</dbReference>
<dbReference type="SUPFAM" id="SSF47413">
    <property type="entry name" value="lambda repressor-like DNA-binding domains"/>
    <property type="match status" value="1"/>
</dbReference>
<evidence type="ECO:0000313" key="3">
    <source>
        <dbReference type="Proteomes" id="UP000185491"/>
    </source>
</evidence>
<dbReference type="KEGG" id="cpho:CPHO_09900"/>
<accession>A0A1L7D4S9</accession>
<dbReference type="Gene3D" id="1.10.260.40">
    <property type="entry name" value="lambda repressor-like DNA-binding domains"/>
    <property type="match status" value="1"/>
</dbReference>
<dbReference type="CDD" id="cd00093">
    <property type="entry name" value="HTH_XRE"/>
    <property type="match status" value="1"/>
</dbReference>
<dbReference type="Proteomes" id="UP000185491">
    <property type="component" value="Chromosome"/>
</dbReference>
<proteinExistence type="predicted"/>
<name>A0A1L7D4S9_9CORY</name>